<name>A0A1R3H3J8_COCAP</name>
<dbReference type="Proteomes" id="UP000188268">
    <property type="component" value="Unassembled WGS sequence"/>
</dbReference>
<protein>
    <submittedName>
        <fullName evidence="1">Uncharacterized protein</fullName>
    </submittedName>
</protein>
<dbReference type="Gramene" id="OMO64922">
    <property type="protein sequence ID" value="OMO64922"/>
    <property type="gene ID" value="CCACVL1_21603"/>
</dbReference>
<gene>
    <name evidence="1" type="ORF">CCACVL1_21603</name>
</gene>
<accession>A0A1R3H3J8</accession>
<keyword evidence="2" id="KW-1185">Reference proteome</keyword>
<organism evidence="1 2">
    <name type="scientific">Corchorus capsularis</name>
    <name type="common">Jute</name>
    <dbReference type="NCBI Taxonomy" id="210143"/>
    <lineage>
        <taxon>Eukaryota</taxon>
        <taxon>Viridiplantae</taxon>
        <taxon>Streptophyta</taxon>
        <taxon>Embryophyta</taxon>
        <taxon>Tracheophyta</taxon>
        <taxon>Spermatophyta</taxon>
        <taxon>Magnoliopsida</taxon>
        <taxon>eudicotyledons</taxon>
        <taxon>Gunneridae</taxon>
        <taxon>Pentapetalae</taxon>
        <taxon>rosids</taxon>
        <taxon>malvids</taxon>
        <taxon>Malvales</taxon>
        <taxon>Malvaceae</taxon>
        <taxon>Grewioideae</taxon>
        <taxon>Apeibeae</taxon>
        <taxon>Corchorus</taxon>
    </lineage>
</organism>
<sequence>MSDDPLLKVVDKDLDSAPTIADDVEDENITAVKVTNEWTNFRDDRCCHLSPSGSFSDNLLPPDTPPARARDVESGAICSVETEPIAAVVFDSDSWALYCSQLWC</sequence>
<evidence type="ECO:0000313" key="1">
    <source>
        <dbReference type="EMBL" id="OMO64922.1"/>
    </source>
</evidence>
<comment type="caution">
    <text evidence="1">The sequence shown here is derived from an EMBL/GenBank/DDBJ whole genome shotgun (WGS) entry which is preliminary data.</text>
</comment>
<dbReference type="OrthoDB" id="1699974at2759"/>
<dbReference type="EMBL" id="AWWV01012698">
    <property type="protein sequence ID" value="OMO64922.1"/>
    <property type="molecule type" value="Genomic_DNA"/>
</dbReference>
<evidence type="ECO:0000313" key="2">
    <source>
        <dbReference type="Proteomes" id="UP000188268"/>
    </source>
</evidence>
<reference evidence="1 2" key="1">
    <citation type="submission" date="2013-09" db="EMBL/GenBank/DDBJ databases">
        <title>Corchorus capsularis genome sequencing.</title>
        <authorList>
            <person name="Alam M."/>
            <person name="Haque M.S."/>
            <person name="Islam M.S."/>
            <person name="Emdad E.M."/>
            <person name="Islam M.M."/>
            <person name="Ahmed B."/>
            <person name="Halim A."/>
            <person name="Hossen Q.M.M."/>
            <person name="Hossain M.Z."/>
            <person name="Ahmed R."/>
            <person name="Khan M.M."/>
            <person name="Islam R."/>
            <person name="Rashid M.M."/>
            <person name="Khan S.A."/>
            <person name="Rahman M.S."/>
            <person name="Alam M."/>
        </authorList>
    </citation>
    <scope>NUCLEOTIDE SEQUENCE [LARGE SCALE GENOMIC DNA]</scope>
    <source>
        <strain evidence="2">cv. CVL-1</strain>
        <tissue evidence="1">Whole seedling</tissue>
    </source>
</reference>
<proteinExistence type="predicted"/>
<dbReference type="AlphaFoldDB" id="A0A1R3H3J8"/>